<keyword evidence="1" id="KW-0472">Membrane</keyword>
<keyword evidence="1" id="KW-0812">Transmembrane</keyword>
<evidence type="ECO:0000256" key="1">
    <source>
        <dbReference type="SAM" id="Phobius"/>
    </source>
</evidence>
<feature type="transmembrane region" description="Helical" evidence="1">
    <location>
        <begin position="70"/>
        <end position="94"/>
    </location>
</feature>
<proteinExistence type="predicted"/>
<keyword evidence="3" id="KW-1185">Reference proteome</keyword>
<reference evidence="2 3" key="1">
    <citation type="submission" date="2022-06" db="EMBL/GenBank/DDBJ databases">
        <title>Isolation of gut microbiota from human fecal samples.</title>
        <authorList>
            <person name="Pamer E.G."/>
            <person name="Barat B."/>
            <person name="Waligurski E."/>
            <person name="Medina S."/>
            <person name="Paddock L."/>
            <person name="Mostad J."/>
        </authorList>
    </citation>
    <scope>NUCLEOTIDE SEQUENCE [LARGE SCALE GENOMIC DNA]</scope>
    <source>
        <strain evidence="2 3">SL.3.17</strain>
    </source>
</reference>
<gene>
    <name evidence="2" type="ORF">NE619_02935</name>
</gene>
<sequence length="241" mass="26287">MYYNLKGLKLVTIGMALGIIFSAVESVVSSFDEDAGFFVLPLELVAAIVLIVGIFKVAYTNERFARAKKYTVVTIVLFALTIAAGLLAGWSWFWSDAAVEGEDSGWLAGLICLLLAAAFLIAALVMTYICTYELIYGCRDVAMGQNDPALAERCRSIWLMYIWTTVISVVLCVIAIGVIVLSDIMGAIVVAAAIISTIILFVAQIRMMICFWHTWKEYDGKPVAGAGFPPSQETSKLQIET</sequence>
<dbReference type="RefSeq" id="WP_256130861.1">
    <property type="nucleotide sequence ID" value="NZ_JANFXK010000002.1"/>
</dbReference>
<organism evidence="2 3">
    <name type="scientific">Anaerovorax odorimutans</name>
    <dbReference type="NCBI Taxonomy" id="109327"/>
    <lineage>
        <taxon>Bacteria</taxon>
        <taxon>Bacillati</taxon>
        <taxon>Bacillota</taxon>
        <taxon>Clostridia</taxon>
        <taxon>Peptostreptococcales</taxon>
        <taxon>Anaerovoracaceae</taxon>
        <taxon>Anaerovorax</taxon>
    </lineage>
</organism>
<feature type="transmembrane region" description="Helical" evidence="1">
    <location>
        <begin position="106"/>
        <end position="136"/>
    </location>
</feature>
<evidence type="ECO:0000313" key="2">
    <source>
        <dbReference type="EMBL" id="MCQ4635672.1"/>
    </source>
</evidence>
<protein>
    <recommendedName>
        <fullName evidence="4">DUF4064 domain-containing protein</fullName>
    </recommendedName>
</protein>
<comment type="caution">
    <text evidence="2">The sequence shown here is derived from an EMBL/GenBank/DDBJ whole genome shotgun (WGS) entry which is preliminary data.</text>
</comment>
<dbReference type="Proteomes" id="UP001524502">
    <property type="component" value="Unassembled WGS sequence"/>
</dbReference>
<accession>A0ABT1RKG3</accession>
<dbReference type="EMBL" id="JANFXK010000002">
    <property type="protein sequence ID" value="MCQ4635672.1"/>
    <property type="molecule type" value="Genomic_DNA"/>
</dbReference>
<evidence type="ECO:0008006" key="4">
    <source>
        <dbReference type="Google" id="ProtNLM"/>
    </source>
</evidence>
<evidence type="ECO:0000313" key="3">
    <source>
        <dbReference type="Proteomes" id="UP001524502"/>
    </source>
</evidence>
<keyword evidence="1" id="KW-1133">Transmembrane helix</keyword>
<name>A0ABT1RKG3_9FIRM</name>
<feature type="transmembrane region" description="Helical" evidence="1">
    <location>
        <begin position="36"/>
        <end position="58"/>
    </location>
</feature>
<feature type="transmembrane region" description="Helical" evidence="1">
    <location>
        <begin position="157"/>
        <end position="178"/>
    </location>
</feature>
<feature type="transmembrane region" description="Helical" evidence="1">
    <location>
        <begin position="184"/>
        <end position="203"/>
    </location>
</feature>